<dbReference type="RefSeq" id="XP_031081379.1">
    <property type="nucleotide sequence ID" value="XM_031231332.1"/>
</dbReference>
<gene>
    <name evidence="1" type="ORF">FPRO_10374</name>
</gene>
<dbReference type="VEuPathDB" id="FungiDB:FPRO_10374"/>
<organism evidence="1 2">
    <name type="scientific">Fusarium proliferatum (strain ET1)</name>
    <name type="common">Orchid endophyte fungus</name>
    <dbReference type="NCBI Taxonomy" id="1227346"/>
    <lineage>
        <taxon>Eukaryota</taxon>
        <taxon>Fungi</taxon>
        <taxon>Dikarya</taxon>
        <taxon>Ascomycota</taxon>
        <taxon>Pezizomycotina</taxon>
        <taxon>Sordariomycetes</taxon>
        <taxon>Hypocreomycetidae</taxon>
        <taxon>Hypocreales</taxon>
        <taxon>Nectriaceae</taxon>
        <taxon>Fusarium</taxon>
        <taxon>Fusarium fujikuroi species complex</taxon>
    </lineage>
</organism>
<sequence>MDYETDGDYYTEEVEKKAYVCCFESAILTMPTPPSHMGCDDGKESITGSFSITQMNDFPHAAISHPRMSSFVFAAAFLYTQQGSHAIDFDDSETTDWPDQAKVQSSISGAFDYRYAGVKYRSS</sequence>
<protein>
    <submittedName>
        <fullName evidence="1">Uncharacterized protein</fullName>
    </submittedName>
</protein>
<dbReference type="Proteomes" id="UP000183971">
    <property type="component" value="Unassembled WGS sequence"/>
</dbReference>
<dbReference type="GeneID" id="42055246"/>
<accession>A0A1L7VLM2</accession>
<evidence type="ECO:0000313" key="2">
    <source>
        <dbReference type="Proteomes" id="UP000183971"/>
    </source>
</evidence>
<evidence type="ECO:0000313" key="1">
    <source>
        <dbReference type="EMBL" id="CZR40786.1"/>
    </source>
</evidence>
<dbReference type="AlphaFoldDB" id="A0A1L7VLM2"/>
<reference evidence="2" key="1">
    <citation type="journal article" date="2016" name="Genome Biol. Evol.">
        <title>Comparative 'omics' of the Fusarium fujikuroi species complex highlights differences in genetic potential and metabolite synthesis.</title>
        <authorList>
            <person name="Niehaus E.-M."/>
            <person name="Muensterkoetter M."/>
            <person name="Proctor R.H."/>
            <person name="Brown D.W."/>
            <person name="Sharon A."/>
            <person name="Idan Y."/>
            <person name="Oren-Young L."/>
            <person name="Sieber C.M."/>
            <person name="Novak O."/>
            <person name="Pencik A."/>
            <person name="Tarkowska D."/>
            <person name="Hromadova K."/>
            <person name="Freeman S."/>
            <person name="Maymon M."/>
            <person name="Elazar M."/>
            <person name="Youssef S.A."/>
            <person name="El-Shabrawy E.S.M."/>
            <person name="Shalaby A.B.A."/>
            <person name="Houterman P."/>
            <person name="Brock N.L."/>
            <person name="Burkhardt I."/>
            <person name="Tsavkelova E.A."/>
            <person name="Dickschat J.S."/>
            <person name="Galuszka P."/>
            <person name="Gueldener U."/>
            <person name="Tudzynski B."/>
        </authorList>
    </citation>
    <scope>NUCLEOTIDE SEQUENCE [LARGE SCALE GENOMIC DNA]</scope>
    <source>
        <strain evidence="2">ET1</strain>
    </source>
</reference>
<name>A0A1L7VLM2_FUSPR</name>
<proteinExistence type="predicted"/>
<keyword evidence="2" id="KW-1185">Reference proteome</keyword>
<dbReference type="EMBL" id="FJOF01000005">
    <property type="protein sequence ID" value="CZR40786.1"/>
    <property type="molecule type" value="Genomic_DNA"/>
</dbReference>
<comment type="caution">
    <text evidence="1">The sequence shown here is derived from an EMBL/GenBank/DDBJ whole genome shotgun (WGS) entry which is preliminary data.</text>
</comment>